<accession>A0A1B3SK48</accession>
<dbReference type="AlphaFoldDB" id="A0A1B3SK48"/>
<keyword evidence="1" id="KW-0732">Signal</keyword>
<protein>
    <recommendedName>
        <fullName evidence="4">MOLPALP family lipoprotein</fullName>
    </recommendedName>
</protein>
<name>A0A1B3SK48_9MOLU</name>
<gene>
    <name evidence="2" type="ORF">SHELI_v1c03420</name>
</gene>
<dbReference type="NCBIfam" id="NF038029">
    <property type="entry name" value="LP_plasma"/>
    <property type="match status" value="1"/>
</dbReference>
<dbReference type="OrthoDB" id="387392at2"/>
<evidence type="ECO:0000313" key="3">
    <source>
        <dbReference type="Proteomes" id="UP000094378"/>
    </source>
</evidence>
<feature type="signal peptide" evidence="1">
    <location>
        <begin position="1"/>
        <end position="23"/>
    </location>
</feature>
<evidence type="ECO:0008006" key="4">
    <source>
        <dbReference type="Google" id="ProtNLM"/>
    </source>
</evidence>
<dbReference type="RefSeq" id="WP_069116116.1">
    <property type="nucleotide sequence ID" value="NZ_CP017015.1"/>
</dbReference>
<dbReference type="InterPro" id="IPR054816">
    <property type="entry name" value="Lipoprotein_mollicutes-type_CS"/>
</dbReference>
<organism evidence="2 3">
    <name type="scientific">Spiroplasma helicoides</name>
    <dbReference type="NCBI Taxonomy" id="216938"/>
    <lineage>
        <taxon>Bacteria</taxon>
        <taxon>Bacillati</taxon>
        <taxon>Mycoplasmatota</taxon>
        <taxon>Mollicutes</taxon>
        <taxon>Entomoplasmatales</taxon>
        <taxon>Spiroplasmataceae</taxon>
        <taxon>Spiroplasma</taxon>
    </lineage>
</organism>
<dbReference type="Proteomes" id="UP000094378">
    <property type="component" value="Chromosome"/>
</dbReference>
<evidence type="ECO:0000256" key="1">
    <source>
        <dbReference type="SAM" id="SignalP"/>
    </source>
</evidence>
<dbReference type="STRING" id="216938.SHELI_v1c03420"/>
<dbReference type="KEGG" id="shj:SHELI_v1c03420"/>
<evidence type="ECO:0000313" key="2">
    <source>
        <dbReference type="EMBL" id="AOG60297.1"/>
    </source>
</evidence>
<reference evidence="2 3" key="1">
    <citation type="submission" date="2016-08" db="EMBL/GenBank/DDBJ databases">
        <title>Complete genome sequence of Spiroplasma helicoides TABS-2 (DSM 22551).</title>
        <authorList>
            <person name="Shen W.-Y."/>
            <person name="Lo W.-S."/>
            <person name="Lai Y.-C."/>
            <person name="Kuo C.-H."/>
        </authorList>
    </citation>
    <scope>NUCLEOTIDE SEQUENCE [LARGE SCALE GENOMIC DNA]</scope>
    <source>
        <strain evidence="2 3">TABS-2</strain>
    </source>
</reference>
<keyword evidence="3" id="KW-1185">Reference proteome</keyword>
<proteinExistence type="predicted"/>
<dbReference type="EMBL" id="CP017015">
    <property type="protein sequence ID" value="AOG60297.1"/>
    <property type="molecule type" value="Genomic_DNA"/>
</dbReference>
<sequence>MKKLLSFLATISIVASSSGYAIACAKDKIDTNENANESQTLAPIASNAKAEIMSQYSKALFLNQYSLNDLNIGNGSTIDNYHYSPSEYFSNIKKRQIKDLNFSSSIDANFTNLSEEKMESAYSEYFNNNLLNDNTTIDDSIYKGGVINSEKAMPDFIGTVNTFLPILAQNLVNPDGSGIASLLSLLVGLQSSLSSFSNTLEPIIKSLTDNDSQVLKDFEDAFTFKVEANTATYSKAIQDSIISLSKSFNGIAGKDVSSITNFDTASTAIAENIGGLMDGSIKFSLDMSVIKYLPGIIKFVRVLLLYLDQFDESAVTNTTLTVDDVLKIKQAKIEEKDGKKVNSFDLQKWLRILKIMSKDEDQKGLNIFKNIINILFSTHDTVGAQAETAFYGAKNTDGSEGTYKNENEIYGRIIGDVLIKMMGQEFIEMNAQGNNIKIYIANLIKTLLNYGIGYNSGGSIEISILIVDIKVLLELIPSYTDTLPKFLGDLINKLNGVKNESGGTEWNSFVSDWIGYLWNDKKSLIGFSVKGIMNKPIGELMDMISGLGSSLTGTKSSDVQNKEDKSGKFDEPVSYFEAFLKSKSLANIVTDLDNSLSGKDVRPLNFDTLSSLFKALYADKKYNLAIAWSNKNSLFSGLGLKVDGTTVKDSPMYYFEQILKENRALLLGVLNFINSYLQDLNDDLAKLKLIAGELAQDIKVEYVVVSDSEFLYTVSFNDKKLQFSIKLGNDGDKSYISSISMKND</sequence>
<feature type="chain" id="PRO_5008554069" description="MOLPALP family lipoprotein" evidence="1">
    <location>
        <begin position="24"/>
        <end position="744"/>
    </location>
</feature>